<evidence type="ECO:0000313" key="1">
    <source>
        <dbReference type="EMBL" id="OGD10091.1"/>
    </source>
</evidence>
<organism evidence="1 2">
    <name type="scientific">Candidatus Amesbacteria bacterium RIFOXYB1_FULL_44_23</name>
    <dbReference type="NCBI Taxonomy" id="1797263"/>
    <lineage>
        <taxon>Bacteria</taxon>
        <taxon>Candidatus Amesiibacteriota</taxon>
    </lineage>
</organism>
<protein>
    <submittedName>
        <fullName evidence="1">Uncharacterized protein</fullName>
    </submittedName>
</protein>
<dbReference type="Proteomes" id="UP000176424">
    <property type="component" value="Unassembled WGS sequence"/>
</dbReference>
<proteinExistence type="predicted"/>
<accession>A0A1F4ZUR8</accession>
<dbReference type="AlphaFoldDB" id="A0A1F4ZUR8"/>
<gene>
    <name evidence="1" type="ORF">A2397_04615</name>
</gene>
<name>A0A1F4ZUR8_9BACT</name>
<dbReference type="EMBL" id="MEXR01000014">
    <property type="protein sequence ID" value="OGD10091.1"/>
    <property type="molecule type" value="Genomic_DNA"/>
</dbReference>
<comment type="caution">
    <text evidence="1">The sequence shown here is derived from an EMBL/GenBank/DDBJ whole genome shotgun (WGS) entry which is preliminary data.</text>
</comment>
<evidence type="ECO:0000313" key="2">
    <source>
        <dbReference type="Proteomes" id="UP000176424"/>
    </source>
</evidence>
<sequence>MTDQPTIVIPEKIKVQMQMQAYLDRSVDYYIFARKSVMLGVVPVGGTLFHIAVEMLLHAGLSVKYSQTDLERKFSKHELPVMWLEFKSLFSGAKLSGFDKFVNHHRQWKELRYPKSKSSASTIFFGRTKPDPEVMKRNMANFPQCKIQLEINLEEMDEFIMTIIHAIGINPDHIKIHLQRSAELLDMYLVENLHPLFSKDPVVNSTSILL</sequence>
<reference evidence="1 2" key="1">
    <citation type="journal article" date="2016" name="Nat. Commun.">
        <title>Thousands of microbial genomes shed light on interconnected biogeochemical processes in an aquifer system.</title>
        <authorList>
            <person name="Anantharaman K."/>
            <person name="Brown C.T."/>
            <person name="Hug L.A."/>
            <person name="Sharon I."/>
            <person name="Castelle C.J."/>
            <person name="Probst A.J."/>
            <person name="Thomas B.C."/>
            <person name="Singh A."/>
            <person name="Wilkins M.J."/>
            <person name="Karaoz U."/>
            <person name="Brodie E.L."/>
            <person name="Williams K.H."/>
            <person name="Hubbard S.S."/>
            <person name="Banfield J.F."/>
        </authorList>
    </citation>
    <scope>NUCLEOTIDE SEQUENCE [LARGE SCALE GENOMIC DNA]</scope>
</reference>